<accession>A0ABR7QGW5</accession>
<protein>
    <submittedName>
        <fullName evidence="2">NAD-dependent epimerase/dehydratase family protein</fullName>
    </submittedName>
</protein>
<organism evidence="2 3">
    <name type="scientific">Arenibacter arenosicollis</name>
    <dbReference type="NCBI Taxonomy" id="2762274"/>
    <lineage>
        <taxon>Bacteria</taxon>
        <taxon>Pseudomonadati</taxon>
        <taxon>Bacteroidota</taxon>
        <taxon>Flavobacteriia</taxon>
        <taxon>Flavobacteriales</taxon>
        <taxon>Flavobacteriaceae</taxon>
        <taxon>Arenibacter</taxon>
    </lineage>
</organism>
<dbReference type="EMBL" id="JACLHY010000001">
    <property type="protein sequence ID" value="MBC8766433.1"/>
    <property type="molecule type" value="Genomic_DNA"/>
</dbReference>
<evidence type="ECO:0000259" key="1">
    <source>
        <dbReference type="Pfam" id="PF01370"/>
    </source>
</evidence>
<feature type="domain" description="NAD-dependent epimerase/dehydratase" evidence="1">
    <location>
        <begin position="2"/>
        <end position="228"/>
    </location>
</feature>
<dbReference type="SUPFAM" id="SSF51735">
    <property type="entry name" value="NAD(P)-binding Rossmann-fold domains"/>
    <property type="match status" value="1"/>
</dbReference>
<dbReference type="Proteomes" id="UP000618952">
    <property type="component" value="Unassembled WGS sequence"/>
</dbReference>
<sequence length="335" mass="37900">MILVTGGTGLVGAHLLLHLLQKDVPVKAIHRKKSNLKEVEEVFGYYTDKSQELFQKISWIEADLNDLPALEIAFENVTQVYHCAALISFDPNDYELLRTVNIEGTKNIVNLCIANGVKKLCHISSIGAIGRTVGNQEATEETEWNSQQSNVYALTKMDAELEVWRGAQEGLPVVIINPGVILGPGFWNTGTGILFKTAFKARKYYPPGGTGFVTVSDVVKIMTQLMESSITNEKFIVVADQLSYKEILYKVTQAFGKPSPNRELKFWELEILWRLDWLRNIFWNSGRKLTQISVSSLRKNQKFDNSKIQKQLGYSFEELDGTIEMSCQKFIERNP</sequence>
<proteinExistence type="predicted"/>
<dbReference type="InterPro" id="IPR001509">
    <property type="entry name" value="Epimerase_deHydtase"/>
</dbReference>
<dbReference type="PANTHER" id="PTHR48079">
    <property type="entry name" value="PROTEIN YEEZ"/>
    <property type="match status" value="1"/>
</dbReference>
<dbReference type="RefSeq" id="WP_187581123.1">
    <property type="nucleotide sequence ID" value="NZ_JACLHY010000001.1"/>
</dbReference>
<evidence type="ECO:0000313" key="2">
    <source>
        <dbReference type="EMBL" id="MBC8766433.1"/>
    </source>
</evidence>
<dbReference type="Pfam" id="PF01370">
    <property type="entry name" value="Epimerase"/>
    <property type="match status" value="1"/>
</dbReference>
<keyword evidence="3" id="KW-1185">Reference proteome</keyword>
<dbReference type="PANTHER" id="PTHR48079:SF6">
    <property type="entry name" value="NAD(P)-BINDING DOMAIN-CONTAINING PROTEIN-RELATED"/>
    <property type="match status" value="1"/>
</dbReference>
<gene>
    <name evidence="2" type="ORF">H4O18_00380</name>
</gene>
<reference evidence="2 3" key="1">
    <citation type="submission" date="2020-08" db="EMBL/GenBank/DDBJ databases">
        <title>Arenibacter gaetbuli sp. nov., isolated from a sand dune.</title>
        <authorList>
            <person name="Park S."/>
            <person name="Yoon J.-H."/>
        </authorList>
    </citation>
    <scope>NUCLEOTIDE SEQUENCE [LARGE SCALE GENOMIC DNA]</scope>
    <source>
        <strain evidence="2 3">BSSL-BM3</strain>
    </source>
</reference>
<comment type="caution">
    <text evidence="2">The sequence shown here is derived from an EMBL/GenBank/DDBJ whole genome shotgun (WGS) entry which is preliminary data.</text>
</comment>
<dbReference type="InterPro" id="IPR051783">
    <property type="entry name" value="NAD(P)-dependent_oxidoreduct"/>
</dbReference>
<dbReference type="InterPro" id="IPR036291">
    <property type="entry name" value="NAD(P)-bd_dom_sf"/>
</dbReference>
<evidence type="ECO:0000313" key="3">
    <source>
        <dbReference type="Proteomes" id="UP000618952"/>
    </source>
</evidence>
<dbReference type="Gene3D" id="3.40.50.720">
    <property type="entry name" value="NAD(P)-binding Rossmann-like Domain"/>
    <property type="match status" value="1"/>
</dbReference>
<name>A0ABR7QGW5_9FLAO</name>